<sequence>MMIPKGLNFGDTIGVVAPAGPVSREKADCAKAVLEEMGFKVKMGKSCYLSYGGYLAGEDEIRAEDVNNMFKDKDVAAIICIRGGYGCTRMMELLDIELIKKNPKIFVGYSDVTALHLLFNQKADLATYHGPMVVSNMLDFNPFTKKSFFNVINEKDDIELKNPEDNEIKVMVEGFAKGRLVGGNLALIVATMGTPYEIDTKGKILFIEDINEKPYSIDRMLTQLVLSRKLEKCEGIILGDFADCKDDEGFTVFEVFENIIKPISKPTVYNFRSGHCEPMITIPLGRVCELDATNKKVIIKNY</sequence>
<protein>
    <submittedName>
        <fullName evidence="3">LD-carboxypeptidase</fullName>
    </submittedName>
</protein>
<dbReference type="Pfam" id="PF02016">
    <property type="entry name" value="Peptidase_S66"/>
    <property type="match status" value="1"/>
</dbReference>
<accession>A0ABX8RCS8</accession>
<evidence type="ECO:0000259" key="2">
    <source>
        <dbReference type="Pfam" id="PF17676"/>
    </source>
</evidence>
<evidence type="ECO:0000313" key="4">
    <source>
        <dbReference type="Proteomes" id="UP000886818"/>
    </source>
</evidence>
<dbReference type="InterPro" id="IPR040449">
    <property type="entry name" value="Peptidase_S66_N"/>
</dbReference>
<dbReference type="PANTHER" id="PTHR30237:SF2">
    <property type="entry name" value="MUREIN TETRAPEPTIDE CARBOXYPEPTIDASE"/>
    <property type="match status" value="1"/>
</dbReference>
<name>A0ABX8RCS8_9CLOT</name>
<evidence type="ECO:0000313" key="3">
    <source>
        <dbReference type="EMBL" id="QXM06601.1"/>
    </source>
</evidence>
<dbReference type="InterPro" id="IPR003507">
    <property type="entry name" value="S66_fam"/>
</dbReference>
<gene>
    <name evidence="3" type="ORF">KVH43_02295</name>
</gene>
<dbReference type="RefSeq" id="WP_218283297.1">
    <property type="nucleotide sequence ID" value="NZ_CP078093.1"/>
</dbReference>
<reference evidence="3" key="1">
    <citation type="submission" date="2021-07" db="EMBL/GenBank/DDBJ databases">
        <title>Complete genome sequence of Crassaminicella sp. 143-21, isolated from a deep-sea hydrothermal vent.</title>
        <authorList>
            <person name="Li X."/>
        </authorList>
    </citation>
    <scope>NUCLEOTIDE SEQUENCE</scope>
    <source>
        <strain evidence="3">143-21</strain>
    </source>
</reference>
<dbReference type="Proteomes" id="UP000886818">
    <property type="component" value="Chromosome"/>
</dbReference>
<dbReference type="Pfam" id="PF17676">
    <property type="entry name" value="Peptidase_S66C"/>
    <property type="match status" value="1"/>
</dbReference>
<evidence type="ECO:0000259" key="1">
    <source>
        <dbReference type="Pfam" id="PF02016"/>
    </source>
</evidence>
<dbReference type="CDD" id="cd07025">
    <property type="entry name" value="Peptidase_S66"/>
    <property type="match status" value="1"/>
</dbReference>
<keyword evidence="4" id="KW-1185">Reference proteome</keyword>
<dbReference type="PIRSF" id="PIRSF028757">
    <property type="entry name" value="LD-carboxypeptidase"/>
    <property type="match status" value="1"/>
</dbReference>
<organism evidence="3 4">
    <name type="scientific">Crassaminicella indica</name>
    <dbReference type="NCBI Taxonomy" id="2855394"/>
    <lineage>
        <taxon>Bacteria</taxon>
        <taxon>Bacillati</taxon>
        <taxon>Bacillota</taxon>
        <taxon>Clostridia</taxon>
        <taxon>Eubacteriales</taxon>
        <taxon>Clostridiaceae</taxon>
        <taxon>Crassaminicella</taxon>
    </lineage>
</organism>
<dbReference type="PANTHER" id="PTHR30237">
    <property type="entry name" value="MURAMOYLTETRAPEPTIDE CARBOXYPEPTIDASE"/>
    <property type="match status" value="1"/>
</dbReference>
<feature type="domain" description="LD-carboxypeptidase C-terminal" evidence="2">
    <location>
        <begin position="177"/>
        <end position="290"/>
    </location>
</feature>
<proteinExistence type="predicted"/>
<feature type="domain" description="LD-carboxypeptidase N-terminal" evidence="1">
    <location>
        <begin position="13"/>
        <end position="130"/>
    </location>
</feature>
<dbReference type="EMBL" id="CP078093">
    <property type="protein sequence ID" value="QXM06601.1"/>
    <property type="molecule type" value="Genomic_DNA"/>
</dbReference>
<dbReference type="InterPro" id="IPR040921">
    <property type="entry name" value="Peptidase_S66C"/>
</dbReference>